<feature type="domain" description="S-adenosyl-L-homocysteine hydrolase NAD binding" evidence="13">
    <location>
        <begin position="190"/>
        <end position="351"/>
    </location>
</feature>
<dbReference type="SUPFAM" id="SSF51735">
    <property type="entry name" value="NAD(P)-binding Rossmann-fold domains"/>
    <property type="match status" value="1"/>
</dbReference>
<dbReference type="SUPFAM" id="SSF52283">
    <property type="entry name" value="Formate/glycerate dehydrogenase catalytic domain-like"/>
    <property type="match status" value="1"/>
</dbReference>
<dbReference type="FunFam" id="3.40.50.1480:FF:000004">
    <property type="entry name" value="Adenosylhomocysteinase"/>
    <property type="match status" value="1"/>
</dbReference>
<gene>
    <name evidence="14" type="ORF">RirG_163490</name>
</gene>
<feature type="binding site" evidence="9">
    <location>
        <position position="189"/>
    </location>
    <ligand>
        <name>substrate</name>
    </ligand>
</feature>
<dbReference type="InterPro" id="IPR036291">
    <property type="entry name" value="NAD(P)-bd_dom_sf"/>
</dbReference>
<sequence>MANYKIADMSFAAWGRQEIELAENEMPGLMTLRKKYGPTKPLMGARIAGCLHMTIQTAVLIETLTHLGAEVAWSSCDIFSTQDQAAAAIADTGIPVFAWKGETLEEFYWCIEKTLFAFKDGKPLNMILDDGSELTKMVHEKHPELLKDIKGISEETTTGAHQLYKMLKEGKLKITAISVNDSVTKTKFDNLYGCRESLIDGIKRATDVHIAGKLAVVAGYGDVGKGCSAALRGIGARVVITEIDPINALQAAVEGYKVTTMEDICAQADIFVTTTANRDIIVGKHFEQMKDDAIVCNIGHFDVEIDVNWLKQNAVSHVNIKPQVDRYTLKNGRRIIILAEGRLVNLGCATGHPSFVMSNSFTNQALAQIALWTDNASYPLGIHMLPKKLDEEVATAHLEQLGVKLTKLTPVQAKYLGVNVDGPFKPEHYRY</sequence>
<dbReference type="InterPro" id="IPR020082">
    <property type="entry name" value="S-Ado-L-homoCys_hydrolase_CS"/>
</dbReference>
<dbReference type="NCBIfam" id="TIGR00936">
    <property type="entry name" value="ahcY"/>
    <property type="match status" value="1"/>
</dbReference>
<accession>A0A015J680</accession>
<evidence type="ECO:0000259" key="13">
    <source>
        <dbReference type="SMART" id="SM00997"/>
    </source>
</evidence>
<dbReference type="PANTHER" id="PTHR23420">
    <property type="entry name" value="ADENOSYLHOMOCYSTEINASE"/>
    <property type="match status" value="1"/>
</dbReference>
<name>A0A015J680_RHIIW</name>
<keyword evidence="6 10" id="KW-0520">NAD</keyword>
<dbReference type="EMBL" id="JEMT01024792">
    <property type="protein sequence ID" value="EXX62255.1"/>
    <property type="molecule type" value="Genomic_DNA"/>
</dbReference>
<keyword evidence="5 11" id="KW-0378">Hydrolase</keyword>
<reference evidence="14 15" key="1">
    <citation type="submission" date="2014-02" db="EMBL/GenBank/DDBJ databases">
        <title>Single nucleus genome sequencing reveals high similarity among nuclei of an endomycorrhizal fungus.</title>
        <authorList>
            <person name="Lin K."/>
            <person name="Geurts R."/>
            <person name="Zhang Z."/>
            <person name="Limpens E."/>
            <person name="Saunders D.G."/>
            <person name="Mu D."/>
            <person name="Pang E."/>
            <person name="Cao H."/>
            <person name="Cha H."/>
            <person name="Lin T."/>
            <person name="Zhou Q."/>
            <person name="Shang Y."/>
            <person name="Li Y."/>
            <person name="Ivanov S."/>
            <person name="Sharma T."/>
            <person name="Velzen R.V."/>
            <person name="Ruijter N.D."/>
            <person name="Aanen D.K."/>
            <person name="Win J."/>
            <person name="Kamoun S."/>
            <person name="Bisseling T."/>
            <person name="Huang S."/>
        </authorList>
    </citation>
    <scope>NUCLEOTIDE SEQUENCE [LARGE SCALE GENOMIC DNA]</scope>
    <source>
        <strain evidence="15">DAOM197198w</strain>
    </source>
</reference>
<dbReference type="PIRSF" id="PIRSF001109">
    <property type="entry name" value="Ad_hcy_hydrolase"/>
    <property type="match status" value="1"/>
</dbReference>
<feature type="binding site" evidence="10">
    <location>
        <begin position="221"/>
        <end position="226"/>
    </location>
    <ligand>
        <name>NAD(+)</name>
        <dbReference type="ChEBI" id="CHEBI:57540"/>
    </ligand>
</feature>
<evidence type="ECO:0000256" key="2">
    <source>
        <dbReference type="ARBA" id="ARBA00005195"/>
    </source>
</evidence>
<dbReference type="GO" id="GO:0005829">
    <property type="term" value="C:cytosol"/>
    <property type="evidence" value="ECO:0007669"/>
    <property type="project" value="TreeGrafter"/>
</dbReference>
<comment type="function">
    <text evidence="1">Adenosylhomocysteine is a competitive inhibitor of S-adenosyl-L-methionine-dependent methyl transferase reactions; therefore adenosylhomocysteinase may play a key role in the control of methylations via regulation of the intracellular concentration of adenosylhomocysteine.</text>
</comment>
<dbReference type="PROSITE" id="PS00739">
    <property type="entry name" value="ADOHCYASE_2"/>
    <property type="match status" value="1"/>
</dbReference>
<feature type="binding site" evidence="9">
    <location>
        <position position="54"/>
    </location>
    <ligand>
        <name>substrate</name>
    </ligand>
</feature>
<feature type="binding site" evidence="10">
    <location>
        <position position="345"/>
    </location>
    <ligand>
        <name>NAD(+)</name>
        <dbReference type="ChEBI" id="CHEBI:57540"/>
    </ligand>
</feature>
<dbReference type="UniPathway" id="UPA00314">
    <property type="reaction ID" value="UER00076"/>
</dbReference>
<dbReference type="PANTHER" id="PTHR23420:SF0">
    <property type="entry name" value="ADENOSYLHOMOCYSTEINASE"/>
    <property type="match status" value="1"/>
</dbReference>
<dbReference type="FunFam" id="3.40.50.720:FF:000004">
    <property type="entry name" value="Adenosylhomocysteinase"/>
    <property type="match status" value="1"/>
</dbReference>
<feature type="binding site" evidence="10">
    <location>
        <position position="352"/>
    </location>
    <ligand>
        <name>NAD(+)</name>
        <dbReference type="ChEBI" id="CHEBI:57540"/>
    </ligand>
</feature>
<comment type="cofactor">
    <cofactor evidence="10 11">
        <name>NAD(+)</name>
        <dbReference type="ChEBI" id="CHEBI:57540"/>
    </cofactor>
    <text evidence="10 11">Binds 1 NAD(+) per subunit.</text>
</comment>
<dbReference type="GO" id="GO:0033353">
    <property type="term" value="P:S-adenosylmethionine cycle"/>
    <property type="evidence" value="ECO:0007669"/>
    <property type="project" value="TreeGrafter"/>
</dbReference>
<dbReference type="Proteomes" id="UP000022910">
    <property type="component" value="Unassembled WGS sequence"/>
</dbReference>
<dbReference type="HAMAP" id="MF_00563">
    <property type="entry name" value="AdoHcyase"/>
    <property type="match status" value="1"/>
</dbReference>
<dbReference type="GO" id="GO:0006730">
    <property type="term" value="P:one-carbon metabolic process"/>
    <property type="evidence" value="ECO:0007669"/>
    <property type="project" value="UniProtKB-KW"/>
</dbReference>
<feature type="binding site" evidence="10">
    <location>
        <begin position="298"/>
        <end position="300"/>
    </location>
    <ligand>
        <name>NAD(+)</name>
        <dbReference type="ChEBI" id="CHEBI:57540"/>
    </ligand>
</feature>
<comment type="similarity">
    <text evidence="3 12">Belongs to the adenosylhomocysteinase family.</text>
</comment>
<evidence type="ECO:0000256" key="6">
    <source>
        <dbReference type="ARBA" id="ARBA00023027"/>
    </source>
</evidence>
<comment type="catalytic activity">
    <reaction evidence="8 11">
        <text>S-adenosyl-L-homocysteine + H2O = L-homocysteine + adenosine</text>
        <dbReference type="Rhea" id="RHEA:21708"/>
        <dbReference type="ChEBI" id="CHEBI:15377"/>
        <dbReference type="ChEBI" id="CHEBI:16335"/>
        <dbReference type="ChEBI" id="CHEBI:57856"/>
        <dbReference type="ChEBI" id="CHEBI:58199"/>
        <dbReference type="EC" id="3.13.2.1"/>
    </reaction>
</comment>
<dbReference type="EC" id="3.13.2.1" evidence="7 11"/>
<proteinExistence type="inferred from homology"/>
<evidence type="ECO:0000256" key="4">
    <source>
        <dbReference type="ARBA" id="ARBA00022563"/>
    </source>
</evidence>
<feature type="binding site" evidence="10">
    <location>
        <position position="247"/>
    </location>
    <ligand>
        <name>NAD(+)</name>
        <dbReference type="ChEBI" id="CHEBI:57540"/>
    </ligand>
</feature>
<evidence type="ECO:0000256" key="5">
    <source>
        <dbReference type="ARBA" id="ARBA00022801"/>
    </source>
</evidence>
<evidence type="ECO:0000256" key="1">
    <source>
        <dbReference type="ARBA" id="ARBA00002639"/>
    </source>
</evidence>
<dbReference type="GO" id="GO:0004013">
    <property type="term" value="F:adenosylhomocysteinase activity"/>
    <property type="evidence" value="ECO:0007669"/>
    <property type="project" value="UniProtKB-EC"/>
</dbReference>
<comment type="caution">
    <text evidence="14">The sequence shown here is derived from an EMBL/GenBank/DDBJ whole genome shotgun (WGS) entry which is preliminary data.</text>
</comment>
<evidence type="ECO:0000256" key="7">
    <source>
        <dbReference type="ARBA" id="ARBA00034527"/>
    </source>
</evidence>
<feature type="binding site" evidence="9">
    <location>
        <position position="130"/>
    </location>
    <ligand>
        <name>substrate</name>
    </ligand>
</feature>
<dbReference type="InterPro" id="IPR042172">
    <property type="entry name" value="Adenosylhomocyst_ase-like_sf"/>
</dbReference>
<feature type="binding site" evidence="9">
    <location>
        <position position="155"/>
    </location>
    <ligand>
        <name>substrate</name>
    </ligand>
</feature>
<feature type="binding site" evidence="9">
    <location>
        <position position="185"/>
    </location>
    <ligand>
        <name>substrate</name>
    </ligand>
</feature>
<evidence type="ECO:0000313" key="14">
    <source>
        <dbReference type="EMBL" id="EXX62255.1"/>
    </source>
</evidence>
<dbReference type="OrthoDB" id="10007170at2759"/>
<evidence type="ECO:0000313" key="15">
    <source>
        <dbReference type="Proteomes" id="UP000022910"/>
    </source>
</evidence>
<evidence type="ECO:0000256" key="10">
    <source>
        <dbReference type="PIRSR" id="PIRSR001109-2"/>
    </source>
</evidence>
<dbReference type="Gene3D" id="3.40.50.720">
    <property type="entry name" value="NAD(P)-binding Rossmann-like Domain"/>
    <property type="match status" value="1"/>
</dbReference>
<dbReference type="Gene3D" id="3.40.50.1480">
    <property type="entry name" value="Adenosylhomocysteinase-like"/>
    <property type="match status" value="1"/>
</dbReference>
<keyword evidence="4 11" id="KW-0554">One-carbon metabolism</keyword>
<dbReference type="STRING" id="1432141.A0A015J680"/>
<comment type="pathway">
    <text evidence="2 11">Amino-acid biosynthesis; L-homocysteine biosynthesis; L-homocysteine from S-adenosyl-L-homocysteine: step 1/1.</text>
</comment>
<organism evidence="14 15">
    <name type="scientific">Rhizophagus irregularis (strain DAOM 197198w)</name>
    <name type="common">Glomus intraradices</name>
    <dbReference type="NCBI Taxonomy" id="1432141"/>
    <lineage>
        <taxon>Eukaryota</taxon>
        <taxon>Fungi</taxon>
        <taxon>Fungi incertae sedis</taxon>
        <taxon>Mucoromycota</taxon>
        <taxon>Glomeromycotina</taxon>
        <taxon>Glomeromycetes</taxon>
        <taxon>Glomerales</taxon>
        <taxon>Glomeraceae</taxon>
        <taxon>Rhizophagus</taxon>
    </lineage>
</organism>
<evidence type="ECO:0000256" key="9">
    <source>
        <dbReference type="PIRSR" id="PIRSR001109-1"/>
    </source>
</evidence>
<keyword evidence="15" id="KW-1185">Reference proteome</keyword>
<protein>
    <recommendedName>
        <fullName evidence="7 11">Adenosylhomocysteinase</fullName>
        <ecNumber evidence="7 11">3.13.2.1</ecNumber>
    </recommendedName>
</protein>
<dbReference type="InterPro" id="IPR000043">
    <property type="entry name" value="Adenosylhomocysteinase-like"/>
</dbReference>
<evidence type="ECO:0000256" key="3">
    <source>
        <dbReference type="ARBA" id="ARBA00007122"/>
    </source>
</evidence>
<dbReference type="NCBIfam" id="NF004005">
    <property type="entry name" value="PRK05476.2-3"/>
    <property type="match status" value="1"/>
</dbReference>
<dbReference type="Pfam" id="PF00670">
    <property type="entry name" value="AdoHcyase_NAD"/>
    <property type="match status" value="1"/>
</dbReference>
<dbReference type="CDD" id="cd00401">
    <property type="entry name" value="SAHH"/>
    <property type="match status" value="1"/>
</dbReference>
<dbReference type="Pfam" id="PF05221">
    <property type="entry name" value="AdoHcyase"/>
    <property type="match status" value="1"/>
</dbReference>
<dbReference type="HOGENOM" id="CLU_025194_2_1_1"/>
<feature type="binding site" evidence="10">
    <location>
        <begin position="156"/>
        <end position="158"/>
    </location>
    <ligand>
        <name>NAD(+)</name>
        <dbReference type="ChEBI" id="CHEBI:57540"/>
    </ligand>
</feature>
<dbReference type="SMART" id="SM00997">
    <property type="entry name" value="AdoHcyase_NAD"/>
    <property type="match status" value="1"/>
</dbReference>
<dbReference type="InterPro" id="IPR015878">
    <property type="entry name" value="Ado_hCys_hydrolase_NAD-bd"/>
</dbReference>
<dbReference type="SMART" id="SM00996">
    <property type="entry name" value="AdoHcyase"/>
    <property type="match status" value="1"/>
</dbReference>
<feature type="binding site" evidence="10">
    <location>
        <position position="242"/>
    </location>
    <ligand>
        <name>NAD(+)</name>
        <dbReference type="ChEBI" id="CHEBI:57540"/>
    </ligand>
</feature>
<evidence type="ECO:0000256" key="8">
    <source>
        <dbReference type="ARBA" id="ARBA00048858"/>
    </source>
</evidence>
<dbReference type="AlphaFoldDB" id="A0A015J680"/>
<evidence type="ECO:0000256" key="12">
    <source>
        <dbReference type="RuleBase" id="RU004166"/>
    </source>
</evidence>
<evidence type="ECO:0000256" key="11">
    <source>
        <dbReference type="RuleBase" id="RU000548"/>
    </source>
</evidence>